<feature type="region of interest" description="Disordered" evidence="1">
    <location>
        <begin position="143"/>
        <end position="175"/>
    </location>
</feature>
<dbReference type="PANTHER" id="PTHR33067:SF9">
    <property type="entry name" value="RNA-DIRECTED DNA POLYMERASE"/>
    <property type="match status" value="1"/>
</dbReference>
<dbReference type="Gene3D" id="3.30.70.270">
    <property type="match status" value="1"/>
</dbReference>
<dbReference type="Proteomes" id="UP001151760">
    <property type="component" value="Unassembled WGS sequence"/>
</dbReference>
<feature type="region of interest" description="Disordered" evidence="1">
    <location>
        <begin position="187"/>
        <end position="247"/>
    </location>
</feature>
<keyword evidence="2" id="KW-0548">Nucleotidyltransferase</keyword>
<keyword evidence="2" id="KW-0808">Transferase</keyword>
<keyword evidence="2" id="KW-0695">RNA-directed DNA polymerase</keyword>
<dbReference type="InterPro" id="IPR043502">
    <property type="entry name" value="DNA/RNA_pol_sf"/>
</dbReference>
<dbReference type="InterPro" id="IPR043128">
    <property type="entry name" value="Rev_trsase/Diguanyl_cyclase"/>
</dbReference>
<feature type="compositionally biased region" description="Basic and acidic residues" evidence="1">
    <location>
        <begin position="1"/>
        <end position="21"/>
    </location>
</feature>
<reference evidence="2" key="1">
    <citation type="journal article" date="2022" name="Int. J. Mol. Sci.">
        <title>Draft Genome of Tanacetum Coccineum: Genomic Comparison of Closely Related Tanacetum-Family Plants.</title>
        <authorList>
            <person name="Yamashiro T."/>
            <person name="Shiraishi A."/>
            <person name="Nakayama K."/>
            <person name="Satake H."/>
        </authorList>
    </citation>
    <scope>NUCLEOTIDE SEQUENCE</scope>
</reference>
<feature type="compositionally biased region" description="Basic residues" evidence="1">
    <location>
        <begin position="22"/>
        <end position="31"/>
    </location>
</feature>
<evidence type="ECO:0000256" key="1">
    <source>
        <dbReference type="SAM" id="MobiDB-lite"/>
    </source>
</evidence>
<feature type="compositionally biased region" description="Polar residues" evidence="1">
    <location>
        <begin position="187"/>
        <end position="208"/>
    </location>
</feature>
<evidence type="ECO:0000313" key="3">
    <source>
        <dbReference type="Proteomes" id="UP001151760"/>
    </source>
</evidence>
<dbReference type="SUPFAM" id="SSF56672">
    <property type="entry name" value="DNA/RNA polymerases"/>
    <property type="match status" value="1"/>
</dbReference>
<feature type="region of interest" description="Disordered" evidence="1">
    <location>
        <begin position="1"/>
        <end position="44"/>
    </location>
</feature>
<dbReference type="Gene3D" id="2.40.70.10">
    <property type="entry name" value="Acid Proteases"/>
    <property type="match status" value="1"/>
</dbReference>
<organism evidence="2 3">
    <name type="scientific">Tanacetum coccineum</name>
    <dbReference type="NCBI Taxonomy" id="301880"/>
    <lineage>
        <taxon>Eukaryota</taxon>
        <taxon>Viridiplantae</taxon>
        <taxon>Streptophyta</taxon>
        <taxon>Embryophyta</taxon>
        <taxon>Tracheophyta</taxon>
        <taxon>Spermatophyta</taxon>
        <taxon>Magnoliopsida</taxon>
        <taxon>eudicotyledons</taxon>
        <taxon>Gunneridae</taxon>
        <taxon>Pentapetalae</taxon>
        <taxon>asterids</taxon>
        <taxon>campanulids</taxon>
        <taxon>Asterales</taxon>
        <taxon>Asteraceae</taxon>
        <taxon>Asteroideae</taxon>
        <taxon>Anthemideae</taxon>
        <taxon>Anthemidinae</taxon>
        <taxon>Tanacetum</taxon>
    </lineage>
</organism>
<dbReference type="GO" id="GO:0003964">
    <property type="term" value="F:RNA-directed DNA polymerase activity"/>
    <property type="evidence" value="ECO:0007669"/>
    <property type="project" value="UniProtKB-KW"/>
</dbReference>
<comment type="caution">
    <text evidence="2">The sequence shown here is derived from an EMBL/GenBank/DDBJ whole genome shotgun (WGS) entry which is preliminary data.</text>
</comment>
<feature type="compositionally biased region" description="Pro residues" evidence="1">
    <location>
        <begin position="235"/>
        <end position="244"/>
    </location>
</feature>
<feature type="compositionally biased region" description="Polar residues" evidence="1">
    <location>
        <begin position="147"/>
        <end position="160"/>
    </location>
</feature>
<dbReference type="CDD" id="cd00303">
    <property type="entry name" value="retropepsin_like"/>
    <property type="match status" value="1"/>
</dbReference>
<accession>A0ABQ5GJN5</accession>
<sequence length="649" mass="74368">MHTRASHPELFEPLPETERIMNRRHHRRNRRVPFDQRNNPPKNPRIIYPPILNINHFRHFLDTLENIFLMDDEPMWAADRVVASTPGSAITIPETANEFAIKAINQRFRQRNIYGSQNSTRNVAKNHQASIQNLETKFNKLADKQSGRPSGSLLSNTQPNPKGHNSKAYQPPQSRNEHVNAVFTRSGKSYNSSVNPNDQQTNSETPINFDSDDEDEEPTPQPKTQNPKPVKETPLPKPYKPKIPYPQRLRKEKMEAQYGKFLDVIRAVRINVPLIDVLAGMPNYGKNFKELISNKHKIEQISAAFLSDESSAMIQNKVPPKLRDPRSFLILCNFNKTFSYNALADLGASINLMPYSLYAKLSLESLKPTKMSVRLDDRSFQYPVEIAENMLVEVGKFTFPADFFILKMEEESKKQLNFGVGIERMIFNIDSVMKHSYSNDDTCFSIDVIDEILEEDFDALLDEGSKILHSIKGTLLEEEIFAEFDEFMAMTADENSDSESDIEDPPFEKITINTDYKIKTTIEEPSTDLELKPLLDNLEYVFLEEPSFLPVIISSQLSKEKRTDSYLSLKNTSEPSLGKQQIFLMYVGNVSRYDRRIRRNAHLVLNWEKCHFMVKEGIVLGHKVSSAGLEVDKAKIDVISKLPSHTNIK</sequence>
<feature type="non-terminal residue" evidence="2">
    <location>
        <position position="649"/>
    </location>
</feature>
<gene>
    <name evidence="2" type="ORF">Tco_1041748</name>
</gene>
<protein>
    <submittedName>
        <fullName evidence="2">Reverse transcriptase domain-containing protein</fullName>
    </submittedName>
</protein>
<name>A0ABQ5GJN5_9ASTR</name>
<dbReference type="EMBL" id="BQNB010018493">
    <property type="protein sequence ID" value="GJT75023.1"/>
    <property type="molecule type" value="Genomic_DNA"/>
</dbReference>
<evidence type="ECO:0000313" key="2">
    <source>
        <dbReference type="EMBL" id="GJT75023.1"/>
    </source>
</evidence>
<reference evidence="2" key="2">
    <citation type="submission" date="2022-01" db="EMBL/GenBank/DDBJ databases">
        <authorList>
            <person name="Yamashiro T."/>
            <person name="Shiraishi A."/>
            <person name="Satake H."/>
            <person name="Nakayama K."/>
        </authorList>
    </citation>
    <scope>NUCLEOTIDE SEQUENCE</scope>
</reference>
<proteinExistence type="predicted"/>
<dbReference type="InterPro" id="IPR021109">
    <property type="entry name" value="Peptidase_aspartic_dom_sf"/>
</dbReference>
<dbReference type="PANTHER" id="PTHR33067">
    <property type="entry name" value="RNA-DIRECTED DNA POLYMERASE-RELATED"/>
    <property type="match status" value="1"/>
</dbReference>
<keyword evidence="3" id="KW-1185">Reference proteome</keyword>